<dbReference type="Proteomes" id="UP000189761">
    <property type="component" value="Unassembled WGS sequence"/>
</dbReference>
<feature type="transmembrane region" description="Helical" evidence="1">
    <location>
        <begin position="38"/>
        <end position="59"/>
    </location>
</feature>
<accession>A0A8E2LE21</accession>
<evidence type="ECO:0000256" key="1">
    <source>
        <dbReference type="SAM" id="Phobius"/>
    </source>
</evidence>
<evidence type="ECO:0000313" key="3">
    <source>
        <dbReference type="Proteomes" id="UP000189761"/>
    </source>
</evidence>
<organism evidence="2 3">
    <name type="scientific">Heyndrickxia oleronia</name>
    <dbReference type="NCBI Taxonomy" id="38875"/>
    <lineage>
        <taxon>Bacteria</taxon>
        <taxon>Bacillati</taxon>
        <taxon>Bacillota</taxon>
        <taxon>Bacilli</taxon>
        <taxon>Bacillales</taxon>
        <taxon>Bacillaceae</taxon>
        <taxon>Heyndrickxia</taxon>
    </lineage>
</organism>
<dbReference type="RefSeq" id="WP_058003861.1">
    <property type="nucleotide sequence ID" value="NZ_CP065424.1"/>
</dbReference>
<keyword evidence="3" id="KW-1185">Reference proteome</keyword>
<dbReference type="AlphaFoldDB" id="A0A8E2LE21"/>
<keyword evidence="1" id="KW-0812">Transmembrane</keyword>
<sequence>MLLIITLSKFLFFGIFFVMDIVYYFLKNKTVEMIRLVLSYIIAIVTILNAKYIIVLPILPLLLGGFAMDDPSAESSDAIIVIIVSYLILVIMIYVAIRSFILAIKDLKSRLRK</sequence>
<feature type="transmembrane region" description="Helical" evidence="1">
    <location>
        <begin position="79"/>
        <end position="104"/>
    </location>
</feature>
<keyword evidence="1" id="KW-0472">Membrane</keyword>
<keyword evidence="1" id="KW-1133">Transmembrane helix</keyword>
<reference evidence="2 3" key="1">
    <citation type="submission" date="2017-01" db="EMBL/GenBank/DDBJ databases">
        <title>Draft genome sequence of Bacillus oleronius.</title>
        <authorList>
            <person name="Allam M."/>
        </authorList>
    </citation>
    <scope>NUCLEOTIDE SEQUENCE [LARGE SCALE GENOMIC DNA]</scope>
    <source>
        <strain evidence="2 3">DSM 9356</strain>
    </source>
</reference>
<evidence type="ECO:0000313" key="2">
    <source>
        <dbReference type="EMBL" id="OOP66684.1"/>
    </source>
</evidence>
<name>A0A8E2LE21_9BACI</name>
<protein>
    <submittedName>
        <fullName evidence="2">Uncharacterized protein</fullName>
    </submittedName>
</protein>
<feature type="transmembrane region" description="Helical" evidence="1">
    <location>
        <begin position="6"/>
        <end position="26"/>
    </location>
</feature>
<comment type="caution">
    <text evidence="2">The sequence shown here is derived from an EMBL/GenBank/DDBJ whole genome shotgun (WGS) entry which is preliminary data.</text>
</comment>
<dbReference type="EMBL" id="MTLA01000275">
    <property type="protein sequence ID" value="OOP66684.1"/>
    <property type="molecule type" value="Genomic_DNA"/>
</dbReference>
<gene>
    <name evidence="2" type="ORF">BWZ43_19710</name>
</gene>
<proteinExistence type="predicted"/>